<dbReference type="EMBL" id="PNBA02000010">
    <property type="protein sequence ID" value="KAG6409958.1"/>
    <property type="molecule type" value="Genomic_DNA"/>
</dbReference>
<keyword evidence="3" id="KW-1185">Reference proteome</keyword>
<organism evidence="2">
    <name type="scientific">Salvia splendens</name>
    <name type="common">Scarlet sage</name>
    <dbReference type="NCBI Taxonomy" id="180675"/>
    <lineage>
        <taxon>Eukaryota</taxon>
        <taxon>Viridiplantae</taxon>
        <taxon>Streptophyta</taxon>
        <taxon>Embryophyta</taxon>
        <taxon>Tracheophyta</taxon>
        <taxon>Spermatophyta</taxon>
        <taxon>Magnoliopsida</taxon>
        <taxon>eudicotyledons</taxon>
        <taxon>Gunneridae</taxon>
        <taxon>Pentapetalae</taxon>
        <taxon>asterids</taxon>
        <taxon>lamiids</taxon>
        <taxon>Lamiales</taxon>
        <taxon>Lamiaceae</taxon>
        <taxon>Nepetoideae</taxon>
        <taxon>Mentheae</taxon>
        <taxon>Salviinae</taxon>
        <taxon>Salvia</taxon>
        <taxon>Salvia subgen. Calosphace</taxon>
        <taxon>core Calosphace</taxon>
    </lineage>
</organism>
<reference evidence="2" key="1">
    <citation type="submission" date="2018-01" db="EMBL/GenBank/DDBJ databases">
        <authorList>
            <person name="Mao J.F."/>
        </authorList>
    </citation>
    <scope>NUCLEOTIDE SEQUENCE</scope>
    <source>
        <strain evidence="2">Huo1</strain>
        <tissue evidence="2">Leaf</tissue>
    </source>
</reference>
<sequence>MGLTFLHLGILLLLANVVKITCNDVRPLIHLSNELPDPTPIYVGLSTDRDAFDSRRAILKRGGLYYFTLESSGPDFFGEFNRGEGKDAKYILATLYSRLRDVKNTRVQTDLYWKIDDVGVSLSYDDVNYGPKLPWLAKTN</sequence>
<reference evidence="2" key="2">
    <citation type="submission" date="2020-08" db="EMBL/GenBank/DDBJ databases">
        <title>Plant Genome Project.</title>
        <authorList>
            <person name="Zhang R.-G."/>
        </authorList>
    </citation>
    <scope>NUCLEOTIDE SEQUENCE</scope>
    <source>
        <strain evidence="2">Huo1</strain>
        <tissue evidence="2">Leaf</tissue>
    </source>
</reference>
<evidence type="ECO:0000313" key="3">
    <source>
        <dbReference type="Proteomes" id="UP000298416"/>
    </source>
</evidence>
<protein>
    <submittedName>
        <fullName evidence="2">Uncharacterized protein</fullName>
    </submittedName>
</protein>
<evidence type="ECO:0000313" key="2">
    <source>
        <dbReference type="EMBL" id="KAG6409958.1"/>
    </source>
</evidence>
<accession>A0A8X8XAP7</accession>
<gene>
    <name evidence="2" type="ORF">SASPL_128002</name>
</gene>
<keyword evidence="1" id="KW-0732">Signal</keyword>
<evidence type="ECO:0000256" key="1">
    <source>
        <dbReference type="SAM" id="SignalP"/>
    </source>
</evidence>
<feature type="signal peptide" evidence="1">
    <location>
        <begin position="1"/>
        <end position="22"/>
    </location>
</feature>
<feature type="chain" id="PRO_5036477000" evidence="1">
    <location>
        <begin position="23"/>
        <end position="140"/>
    </location>
</feature>
<proteinExistence type="predicted"/>
<dbReference type="Proteomes" id="UP000298416">
    <property type="component" value="Unassembled WGS sequence"/>
</dbReference>
<dbReference type="AlphaFoldDB" id="A0A8X8XAP7"/>
<comment type="caution">
    <text evidence="2">The sequence shown here is derived from an EMBL/GenBank/DDBJ whole genome shotgun (WGS) entry which is preliminary data.</text>
</comment>
<name>A0A8X8XAP7_SALSN</name>